<comment type="caution">
    <text evidence="5">The sequence shown here is derived from an EMBL/GenBank/DDBJ whole genome shotgun (WGS) entry which is preliminary data.</text>
</comment>
<proteinExistence type="predicted"/>
<dbReference type="SMART" id="SM00345">
    <property type="entry name" value="HTH_GNTR"/>
    <property type="match status" value="1"/>
</dbReference>
<dbReference type="InterPro" id="IPR036390">
    <property type="entry name" value="WH_DNA-bd_sf"/>
</dbReference>
<dbReference type="GO" id="GO:0003700">
    <property type="term" value="F:DNA-binding transcription factor activity"/>
    <property type="evidence" value="ECO:0007669"/>
    <property type="project" value="InterPro"/>
</dbReference>
<reference evidence="5 6" key="1">
    <citation type="submission" date="2019-11" db="EMBL/GenBank/DDBJ databases">
        <title>Characterisation of Fundicoccus ignavus gen. nov. sp. nov., a novel genus of the family Aerococcaceae isolated from bulk tank milk.</title>
        <authorList>
            <person name="Siebert A."/>
            <person name="Huptas C."/>
            <person name="Wenning M."/>
            <person name="Scherer S."/>
            <person name="Doll E.V."/>
        </authorList>
    </citation>
    <scope>NUCLEOTIDE SEQUENCE [LARGE SCALE GENOMIC DNA]</scope>
    <source>
        <strain evidence="5 6">WS4759</strain>
    </source>
</reference>
<dbReference type="Proteomes" id="UP000430975">
    <property type="component" value="Unassembled WGS sequence"/>
</dbReference>
<feature type="domain" description="HTH gntR-type" evidence="4">
    <location>
        <begin position="30"/>
        <end position="98"/>
    </location>
</feature>
<evidence type="ECO:0000256" key="3">
    <source>
        <dbReference type="ARBA" id="ARBA00023163"/>
    </source>
</evidence>
<dbReference type="InterPro" id="IPR000524">
    <property type="entry name" value="Tscrpt_reg_HTH_GntR"/>
</dbReference>
<dbReference type="PROSITE" id="PS50949">
    <property type="entry name" value="HTH_GNTR"/>
    <property type="match status" value="1"/>
</dbReference>
<dbReference type="Pfam" id="PF00392">
    <property type="entry name" value="GntR"/>
    <property type="match status" value="1"/>
</dbReference>
<dbReference type="CDD" id="cd07377">
    <property type="entry name" value="WHTH_GntR"/>
    <property type="match status" value="1"/>
</dbReference>
<evidence type="ECO:0000256" key="1">
    <source>
        <dbReference type="ARBA" id="ARBA00023015"/>
    </source>
</evidence>
<evidence type="ECO:0000313" key="6">
    <source>
        <dbReference type="Proteomes" id="UP000430975"/>
    </source>
</evidence>
<dbReference type="PANTHER" id="PTHR38445">
    <property type="entry name" value="HTH-TYPE TRANSCRIPTIONAL REPRESSOR YTRA"/>
    <property type="match status" value="1"/>
</dbReference>
<keyword evidence="2" id="KW-0238">DNA-binding</keyword>
<dbReference type="EMBL" id="WJQS01000011">
    <property type="protein sequence ID" value="MRI86280.1"/>
    <property type="molecule type" value="Genomic_DNA"/>
</dbReference>
<evidence type="ECO:0000313" key="5">
    <source>
        <dbReference type="EMBL" id="MRI86280.1"/>
    </source>
</evidence>
<dbReference type="AlphaFoldDB" id="A0A6I2GEL3"/>
<gene>
    <name evidence="5" type="ORF">GIY09_10535</name>
</gene>
<protein>
    <submittedName>
        <fullName evidence="5">GntR family transcriptional regulator</fullName>
    </submittedName>
</protein>
<keyword evidence="3" id="KW-0804">Transcription</keyword>
<keyword evidence="6" id="KW-1185">Reference proteome</keyword>
<evidence type="ECO:0000256" key="2">
    <source>
        <dbReference type="ARBA" id="ARBA00023125"/>
    </source>
</evidence>
<dbReference type="GO" id="GO:0003677">
    <property type="term" value="F:DNA binding"/>
    <property type="evidence" value="ECO:0007669"/>
    <property type="project" value="UniProtKB-KW"/>
</dbReference>
<keyword evidence="1" id="KW-0805">Transcription regulation</keyword>
<sequence length="148" mass="17215">MEHIIQLEGVLSGWYTLLERRCKMEFDKRIPIYEQLKHRVKQAIVNGEYEAGAVLPSRREMAQSYQVNPNTVQRALKELEEEALIMTGNNVPSQVTNDLHRIENLRQTMIEEALSIFFQEIAPLKVKPEQLVQYVIQYAESKRGDQDA</sequence>
<evidence type="ECO:0000259" key="4">
    <source>
        <dbReference type="PROSITE" id="PS50949"/>
    </source>
</evidence>
<dbReference type="SUPFAM" id="SSF46785">
    <property type="entry name" value="Winged helix' DNA-binding domain"/>
    <property type="match status" value="1"/>
</dbReference>
<dbReference type="PANTHER" id="PTHR38445:SF9">
    <property type="entry name" value="HTH-TYPE TRANSCRIPTIONAL REPRESSOR YTRA"/>
    <property type="match status" value="1"/>
</dbReference>
<name>A0A6I2GEL3_9LACT</name>
<accession>A0A6I2GEL3</accession>
<organism evidence="5 6">
    <name type="scientific">Fundicoccus ignavus</name>
    <dbReference type="NCBI Taxonomy" id="2664442"/>
    <lineage>
        <taxon>Bacteria</taxon>
        <taxon>Bacillati</taxon>
        <taxon>Bacillota</taxon>
        <taxon>Bacilli</taxon>
        <taxon>Lactobacillales</taxon>
        <taxon>Aerococcaceae</taxon>
        <taxon>Fundicoccus</taxon>
    </lineage>
</organism>
<dbReference type="Gene3D" id="1.10.10.10">
    <property type="entry name" value="Winged helix-like DNA-binding domain superfamily/Winged helix DNA-binding domain"/>
    <property type="match status" value="1"/>
</dbReference>
<dbReference type="PRINTS" id="PR00035">
    <property type="entry name" value="HTHGNTR"/>
</dbReference>
<dbReference type="InterPro" id="IPR036388">
    <property type="entry name" value="WH-like_DNA-bd_sf"/>
</dbReference>